<sequence>MITHVAEAGEQRGRVVLWMGGADDPQQTAIEAAFRLAQAFQAEVESLFVADHQLFDFAALPFAREVPLSGRGSRKLTAEALARQMKAHASSLQRRVLAQAKAADVRAEAHIVRAEPVHALAEACARNGPWNVVTMGMPIRRGNGMSLTSVFETVHATTGVVVAGPKAQRTSGPVIAIIDDLDRTMPMMRAARRIAAATASEARLCLLDEAHGHDAWLEGQVRLALGATPAVKLDVVDMGLESPRSVAQTLRREGAGFVIARFGGHFVRDEEDVAPLAEILEGPLFLVR</sequence>
<proteinExistence type="predicted"/>
<dbReference type="Proteomes" id="UP000018542">
    <property type="component" value="Chromosome"/>
</dbReference>
<dbReference type="Gene3D" id="3.40.50.12370">
    <property type="match status" value="1"/>
</dbReference>
<protein>
    <recommendedName>
        <fullName evidence="1">UspA domain-containing protein</fullName>
    </recommendedName>
</protein>
<dbReference type="KEGG" id="hni:W911_00730"/>
<evidence type="ECO:0000313" key="2">
    <source>
        <dbReference type="EMBL" id="AHB49802.1"/>
    </source>
</evidence>
<name>V5SH47_9HYPH</name>
<dbReference type="AlphaFoldDB" id="V5SH47"/>
<dbReference type="Pfam" id="PF00582">
    <property type="entry name" value="Usp"/>
    <property type="match status" value="1"/>
</dbReference>
<keyword evidence="3" id="KW-1185">Reference proteome</keyword>
<dbReference type="InterPro" id="IPR006016">
    <property type="entry name" value="UspA"/>
</dbReference>
<dbReference type="PATRIC" id="fig|1029756.8.peg.157"/>
<organism evidence="2 3">
    <name type="scientific">Hyphomicrobium nitrativorans NL23</name>
    <dbReference type="NCBI Taxonomy" id="1029756"/>
    <lineage>
        <taxon>Bacteria</taxon>
        <taxon>Pseudomonadati</taxon>
        <taxon>Pseudomonadota</taxon>
        <taxon>Alphaproteobacteria</taxon>
        <taxon>Hyphomicrobiales</taxon>
        <taxon>Hyphomicrobiaceae</taxon>
        <taxon>Hyphomicrobium</taxon>
    </lineage>
</organism>
<feature type="domain" description="UspA" evidence="1">
    <location>
        <begin position="20"/>
        <end position="154"/>
    </location>
</feature>
<dbReference type="STRING" id="1029756.W911_00730"/>
<dbReference type="OrthoDB" id="7931399at2"/>
<dbReference type="SUPFAM" id="SSF52402">
    <property type="entry name" value="Adenine nucleotide alpha hydrolases-like"/>
    <property type="match status" value="1"/>
</dbReference>
<gene>
    <name evidence="2" type="ORF">W911_00730</name>
</gene>
<evidence type="ECO:0000313" key="3">
    <source>
        <dbReference type="Proteomes" id="UP000018542"/>
    </source>
</evidence>
<dbReference type="EMBL" id="CP006912">
    <property type="protein sequence ID" value="AHB49802.1"/>
    <property type="molecule type" value="Genomic_DNA"/>
</dbReference>
<evidence type="ECO:0000259" key="1">
    <source>
        <dbReference type="Pfam" id="PF00582"/>
    </source>
</evidence>
<dbReference type="HOGENOM" id="CLU_968909_0_0_5"/>
<accession>V5SH47</accession>
<reference evidence="2 3" key="1">
    <citation type="journal article" date="2014" name="Genome Announc.">
        <title>Complete Genome Sequence of Hyphomicrobium nitrativorans Strain NL23, a Denitrifying Bacterium Isolated from Biofilm of a Methanol-Fed Denitrification System Treating Seawater at the Montreal Biodome.</title>
        <authorList>
            <person name="Martineau C."/>
            <person name="Villeneuve C."/>
            <person name="Mauffrey F."/>
            <person name="Villemur R."/>
        </authorList>
    </citation>
    <scope>NUCLEOTIDE SEQUENCE [LARGE SCALE GENOMIC DNA]</scope>
    <source>
        <strain evidence="2">NL23</strain>
    </source>
</reference>
<dbReference type="RefSeq" id="WP_023785592.1">
    <property type="nucleotide sequence ID" value="NC_022997.1"/>
</dbReference>